<keyword evidence="6" id="KW-0812">Transmembrane</keyword>
<proteinExistence type="inferred from homology"/>
<dbReference type="EMBL" id="CP002865">
    <property type="protein sequence ID" value="AEI37741.1"/>
    <property type="molecule type" value="Genomic_DNA"/>
</dbReference>
<dbReference type="Pfam" id="PF04085">
    <property type="entry name" value="MreC"/>
    <property type="match status" value="1"/>
</dbReference>
<comment type="similarity">
    <text evidence="1">Belongs to the MreC family.</text>
</comment>
<evidence type="ECO:0000256" key="5">
    <source>
        <dbReference type="SAM" id="MobiDB-lite"/>
    </source>
</evidence>
<keyword evidence="6" id="KW-1133">Transmembrane helix</keyword>
<sequence>MAPPRFRNSGFSRRAQLGLFTSYVFAIGGIIAAAVMLILSNVYPDKYNGVIGFITDCTSPLSRFGHGVVTILHNSRDGIADYINAGSQNRALKANIEKLRPQLIEAQILNADNIRLKRMLNLVDHTPMRVAVGHVIGSPLTTSRRTAIIDLGSSSGVITGMPVRSSEGLVGRVLATGHFSARILLLVDSSNTLPVKIVRSGVPALASGRGDGLLDIRPLIAGQSPFQIGDLLVTSGTGGIYPPDIPVAIISKLNSDGAFALPTANPARLDYIMVEKIFEPDAPPEQVTMGKAISQKQSSHKKLPKDGNTKAVTQLLAVETPVSATAIFKPEIAPLDKSKMQPHSSLPQATIGR</sequence>
<feature type="domain" description="Rod shape-determining protein MreC beta-barrel core" evidence="7">
    <location>
        <begin position="135"/>
        <end position="274"/>
    </location>
</feature>
<dbReference type="Gene3D" id="2.40.10.350">
    <property type="entry name" value="Rod shape-determining protein MreC, domain 2"/>
    <property type="match status" value="1"/>
</dbReference>
<evidence type="ECO:0000256" key="4">
    <source>
        <dbReference type="ARBA" id="ARBA00032089"/>
    </source>
</evidence>
<dbReference type="PATRIC" id="fig|579138.3.peg.884"/>
<keyword evidence="6" id="KW-0472">Membrane</keyword>
<name>F8ESG6_ZYMMT</name>
<evidence type="ECO:0000313" key="9">
    <source>
        <dbReference type="Proteomes" id="UP000000491"/>
    </source>
</evidence>
<gene>
    <name evidence="8" type="ordered locus">Zymop_0841</name>
</gene>
<dbReference type="PANTHER" id="PTHR34138">
    <property type="entry name" value="CELL SHAPE-DETERMINING PROTEIN MREC"/>
    <property type="match status" value="1"/>
</dbReference>
<dbReference type="GO" id="GO:0005886">
    <property type="term" value="C:plasma membrane"/>
    <property type="evidence" value="ECO:0007669"/>
    <property type="project" value="TreeGrafter"/>
</dbReference>
<dbReference type="InterPro" id="IPR042175">
    <property type="entry name" value="Cell/Rod_MreC_2"/>
</dbReference>
<evidence type="ECO:0000256" key="3">
    <source>
        <dbReference type="ARBA" id="ARBA00022960"/>
    </source>
</evidence>
<dbReference type="eggNOG" id="COG1792">
    <property type="taxonomic scope" value="Bacteria"/>
</dbReference>
<evidence type="ECO:0000256" key="1">
    <source>
        <dbReference type="ARBA" id="ARBA00009369"/>
    </source>
</evidence>
<organism evidence="8 9">
    <name type="scientific">Zymomonas mobilis subsp. pomaceae (strain ATCC 29192 / DSM 22645 / JCM 10191 / CCUG 17912 / NBRC 13757 / NCIMB 11200 / NRRL B-4491 / Barker I)</name>
    <dbReference type="NCBI Taxonomy" id="579138"/>
    <lineage>
        <taxon>Bacteria</taxon>
        <taxon>Pseudomonadati</taxon>
        <taxon>Pseudomonadota</taxon>
        <taxon>Alphaproteobacteria</taxon>
        <taxon>Sphingomonadales</taxon>
        <taxon>Zymomonadaceae</taxon>
        <taxon>Zymomonas</taxon>
    </lineage>
</organism>
<dbReference type="NCBIfam" id="TIGR00219">
    <property type="entry name" value="mreC"/>
    <property type="match status" value="1"/>
</dbReference>
<evidence type="ECO:0000256" key="6">
    <source>
        <dbReference type="SAM" id="Phobius"/>
    </source>
</evidence>
<dbReference type="Proteomes" id="UP000000491">
    <property type="component" value="Chromosome"/>
</dbReference>
<dbReference type="PANTHER" id="PTHR34138:SF1">
    <property type="entry name" value="CELL SHAPE-DETERMINING PROTEIN MREC"/>
    <property type="match status" value="1"/>
</dbReference>
<dbReference type="NCBIfam" id="NF010513">
    <property type="entry name" value="PRK13922.12-3"/>
    <property type="match status" value="1"/>
</dbReference>
<dbReference type="GO" id="GO:0008360">
    <property type="term" value="P:regulation of cell shape"/>
    <property type="evidence" value="ECO:0007669"/>
    <property type="project" value="UniProtKB-KW"/>
</dbReference>
<dbReference type="STRING" id="579138.Zymop_0841"/>
<dbReference type="KEGG" id="zmp:Zymop_0841"/>
<reference evidence="8 9" key="1">
    <citation type="journal article" date="2011" name="J. Bacteriol.">
        <title>Genome sequence of the ethanol-producing Zymomonas mobilis subsp. pomaceae lectotype strain ATCC 29192.</title>
        <authorList>
            <person name="Kouvelis V.N."/>
            <person name="Davenport K.W."/>
            <person name="Brettin T.S."/>
            <person name="Bruce D."/>
            <person name="Detter C."/>
            <person name="Han C.S."/>
            <person name="Nolan M."/>
            <person name="Tapia R."/>
            <person name="Damoulaki A."/>
            <person name="Kyrpides N.C."/>
            <person name="Typas M.A."/>
            <person name="Pappas K.M."/>
        </authorList>
    </citation>
    <scope>NUCLEOTIDE SEQUENCE [LARGE SCALE GENOMIC DNA]</scope>
    <source>
        <strain evidence="9">ATCC 29192 / DSM 22645 / JCM 10191 / CCUG 17912 / NBRC 13757 / NCIMB 11200 / NRRL B-4491 / Barker I</strain>
    </source>
</reference>
<evidence type="ECO:0000256" key="2">
    <source>
        <dbReference type="ARBA" id="ARBA00013855"/>
    </source>
</evidence>
<dbReference type="AlphaFoldDB" id="F8ESG6"/>
<dbReference type="InterPro" id="IPR042177">
    <property type="entry name" value="Cell/Rod_1"/>
</dbReference>
<evidence type="ECO:0000313" key="8">
    <source>
        <dbReference type="EMBL" id="AEI37741.1"/>
    </source>
</evidence>
<keyword evidence="3" id="KW-0133">Cell shape</keyword>
<feature type="transmembrane region" description="Helical" evidence="6">
    <location>
        <begin position="20"/>
        <end position="39"/>
    </location>
</feature>
<feature type="region of interest" description="Disordered" evidence="5">
    <location>
        <begin position="287"/>
        <end position="308"/>
    </location>
</feature>
<dbReference type="Gene3D" id="2.40.10.340">
    <property type="entry name" value="Rod shape-determining protein MreC, domain 1"/>
    <property type="match status" value="1"/>
</dbReference>
<dbReference type="InterPro" id="IPR007221">
    <property type="entry name" value="MreC"/>
</dbReference>
<dbReference type="HOGENOM" id="CLU_042663_0_0_5"/>
<dbReference type="InterPro" id="IPR055342">
    <property type="entry name" value="MreC_beta-barrel_core"/>
</dbReference>
<protein>
    <recommendedName>
        <fullName evidence="2">Cell shape-determining protein MreC</fullName>
    </recommendedName>
    <alternativeName>
        <fullName evidence="4">Cell shape protein MreC</fullName>
    </alternativeName>
</protein>
<dbReference type="RefSeq" id="WP_013934137.1">
    <property type="nucleotide sequence ID" value="NC_015709.1"/>
</dbReference>
<accession>F8ESG6</accession>
<evidence type="ECO:0000259" key="7">
    <source>
        <dbReference type="Pfam" id="PF04085"/>
    </source>
</evidence>